<dbReference type="EMBL" id="CM000622">
    <property type="protein sequence ID" value="EEC44855.1"/>
    <property type="molecule type" value="Genomic_DNA"/>
</dbReference>
<reference evidence="3" key="2">
    <citation type="submission" date="2008-08" db="EMBL/GenBank/DDBJ databases">
        <authorList>
            <consortium name="Diatom Consortium"/>
            <person name="Grigoriev I."/>
            <person name="Grimwood J."/>
            <person name="Kuo A."/>
            <person name="Otillar R.P."/>
            <person name="Salamov A."/>
            <person name="Detter J.C."/>
            <person name="Lindquist E."/>
            <person name="Shapiro H."/>
            <person name="Lucas S."/>
            <person name="Glavina del Rio T."/>
            <person name="Pitluck S."/>
            <person name="Rokhsar D."/>
            <person name="Bowler C."/>
        </authorList>
    </citation>
    <scope>GENOME REANNOTATION</scope>
    <source>
        <strain evidence="3">CCAP 1055/1</strain>
    </source>
</reference>
<accession>B7G8Y8</accession>
<dbReference type="InParanoid" id="B7G8Y8"/>
<sequence length="418" mass="46815">MMSSIKYESRKTNKKSPKRKSMTTIRRLSDSDVRSIFECLHEGLPPPPHLKFTIVPVGANGLKLSPPSFEFADGLYVLLRPEKKKKNNVDRPEPPTHLHHLLMTNVPAETCPWSLSGPQFPQPTAIQQRYAYPKGRVEYSSRKGAALWTMYGADGREDQEYRLLHVYFSAKRAVNRGMSVEGDFLPMESPTKRAKRSPTRNEPDLPFFRNVRHQQSPAITASSVSHSSFCGSPLSFDTLPPSPTHASYEYEHLLRSTPPPFVTPMFRRSPLDPLDAPSGFLTPSPFRPASSLSVHQTEIERKDSEPFPYCDIDKSMEEIDSYWNDPLLSIMLKPSQDAEACTTQAAPGPVRSFQARLETLQESFREIIFAASDSEQPALVSLLASWARQVARDPLTSLHAVVSAEDDSTTSTSPTVEV</sequence>
<evidence type="ECO:0000313" key="2">
    <source>
        <dbReference type="EMBL" id="EEC44855.1"/>
    </source>
</evidence>
<dbReference type="eggNOG" id="ENOG502SW82">
    <property type="taxonomic scope" value="Eukaryota"/>
</dbReference>
<protein>
    <submittedName>
        <fullName evidence="2">Uncharacterized protein</fullName>
    </submittedName>
</protein>
<name>B7G8Y8_PHATC</name>
<dbReference type="OrthoDB" id="47504at2759"/>
<gene>
    <name evidence="2" type="ORF">PHATRDRAFT_48945</name>
</gene>
<organism evidence="2 3">
    <name type="scientific">Phaeodactylum tricornutum (strain CCAP 1055/1)</name>
    <dbReference type="NCBI Taxonomy" id="556484"/>
    <lineage>
        <taxon>Eukaryota</taxon>
        <taxon>Sar</taxon>
        <taxon>Stramenopiles</taxon>
        <taxon>Ochrophyta</taxon>
        <taxon>Bacillariophyta</taxon>
        <taxon>Bacillariophyceae</taxon>
        <taxon>Bacillariophycidae</taxon>
        <taxon>Naviculales</taxon>
        <taxon>Phaeodactylaceae</taxon>
        <taxon>Phaeodactylum</taxon>
    </lineage>
</organism>
<evidence type="ECO:0000313" key="3">
    <source>
        <dbReference type="Proteomes" id="UP000000759"/>
    </source>
</evidence>
<reference evidence="2 3" key="1">
    <citation type="journal article" date="2008" name="Nature">
        <title>The Phaeodactylum genome reveals the evolutionary history of diatom genomes.</title>
        <authorList>
            <person name="Bowler C."/>
            <person name="Allen A.E."/>
            <person name="Badger J.H."/>
            <person name="Grimwood J."/>
            <person name="Jabbari K."/>
            <person name="Kuo A."/>
            <person name="Maheswari U."/>
            <person name="Martens C."/>
            <person name="Maumus F."/>
            <person name="Otillar R.P."/>
            <person name="Rayko E."/>
            <person name="Salamov A."/>
            <person name="Vandepoele K."/>
            <person name="Beszteri B."/>
            <person name="Gruber A."/>
            <person name="Heijde M."/>
            <person name="Katinka M."/>
            <person name="Mock T."/>
            <person name="Valentin K."/>
            <person name="Verret F."/>
            <person name="Berges J.A."/>
            <person name="Brownlee C."/>
            <person name="Cadoret J.P."/>
            <person name="Chiovitti A."/>
            <person name="Choi C.J."/>
            <person name="Coesel S."/>
            <person name="De Martino A."/>
            <person name="Detter J.C."/>
            <person name="Durkin C."/>
            <person name="Falciatore A."/>
            <person name="Fournet J."/>
            <person name="Haruta M."/>
            <person name="Huysman M.J."/>
            <person name="Jenkins B.D."/>
            <person name="Jiroutova K."/>
            <person name="Jorgensen R.E."/>
            <person name="Joubert Y."/>
            <person name="Kaplan A."/>
            <person name="Kroger N."/>
            <person name="Kroth P.G."/>
            <person name="La Roche J."/>
            <person name="Lindquist E."/>
            <person name="Lommer M."/>
            <person name="Martin-Jezequel V."/>
            <person name="Lopez P.J."/>
            <person name="Lucas S."/>
            <person name="Mangogna M."/>
            <person name="McGinnis K."/>
            <person name="Medlin L.K."/>
            <person name="Montsant A."/>
            <person name="Oudot-Le Secq M.P."/>
            <person name="Napoli C."/>
            <person name="Obornik M."/>
            <person name="Parker M.S."/>
            <person name="Petit J.L."/>
            <person name="Porcel B.M."/>
            <person name="Poulsen N."/>
            <person name="Robison M."/>
            <person name="Rychlewski L."/>
            <person name="Rynearson T.A."/>
            <person name="Schmutz J."/>
            <person name="Shapiro H."/>
            <person name="Siaut M."/>
            <person name="Stanley M."/>
            <person name="Sussman M.R."/>
            <person name="Taylor A.R."/>
            <person name="Vardi A."/>
            <person name="von Dassow P."/>
            <person name="Vyverman W."/>
            <person name="Willis A."/>
            <person name="Wyrwicz L.S."/>
            <person name="Rokhsar D.S."/>
            <person name="Weissenbach J."/>
            <person name="Armbrust E.V."/>
            <person name="Green B.R."/>
            <person name="Van de Peer Y."/>
            <person name="Grigoriev I.V."/>
        </authorList>
    </citation>
    <scope>NUCLEOTIDE SEQUENCE [LARGE SCALE GENOMIC DNA]</scope>
    <source>
        <strain evidence="2 3">CCAP 1055/1</strain>
    </source>
</reference>
<keyword evidence="3" id="KW-1185">Reference proteome</keyword>
<dbReference type="AlphaFoldDB" id="B7G8Y8"/>
<dbReference type="HOGENOM" id="CLU_346306_0_0_1"/>
<dbReference type="RefSeq" id="XP_002183673.1">
    <property type="nucleotide sequence ID" value="XM_002183637.1"/>
</dbReference>
<dbReference type="Proteomes" id="UP000000759">
    <property type="component" value="Chromosome 20"/>
</dbReference>
<feature type="region of interest" description="Disordered" evidence="1">
    <location>
        <begin position="1"/>
        <end position="25"/>
    </location>
</feature>
<dbReference type="PaxDb" id="2850-Phatr48945"/>
<dbReference type="KEGG" id="pti:PHATRDRAFT_48945"/>
<dbReference type="GeneID" id="7195364"/>
<evidence type="ECO:0000256" key="1">
    <source>
        <dbReference type="SAM" id="MobiDB-lite"/>
    </source>
</evidence>
<feature type="region of interest" description="Disordered" evidence="1">
    <location>
        <begin position="185"/>
        <end position="206"/>
    </location>
</feature>
<feature type="compositionally biased region" description="Basic residues" evidence="1">
    <location>
        <begin position="12"/>
        <end position="21"/>
    </location>
</feature>
<proteinExistence type="predicted"/>